<dbReference type="GO" id="GO:0007005">
    <property type="term" value="P:mitochondrion organization"/>
    <property type="evidence" value="ECO:0007669"/>
    <property type="project" value="InterPro"/>
</dbReference>
<keyword evidence="6 14" id="KW-0547">Nucleotide-binding</keyword>
<dbReference type="InterPro" id="IPR001806">
    <property type="entry name" value="Small_GTPase"/>
</dbReference>
<proteinExistence type="inferred from homology"/>
<reference evidence="18 19" key="1">
    <citation type="submission" date="2022-03" db="EMBL/GenBank/DDBJ databases">
        <authorList>
            <person name="Nunn A."/>
            <person name="Chopra R."/>
            <person name="Nunn A."/>
            <person name="Contreras Garrido A."/>
        </authorList>
    </citation>
    <scope>NUCLEOTIDE SEQUENCE [LARGE SCALE GENOMIC DNA]</scope>
</reference>
<evidence type="ECO:0000256" key="3">
    <source>
        <dbReference type="ARBA" id="ARBA00022692"/>
    </source>
</evidence>
<sequence>MNQMMRIGVGDPRGSQKPIRIVVVGENGTGKSSLIMAASDASFHPKIPPLLPHTNLPSELFSDPIPVTIIDTSSRPKDKGEVVKQVKEADAIILTFAFDRPESYSRLSEYWLPLFRQLEVRVPIIVAGHRADIKRDHNQSSIEQIRTHMMQQFREIETSFDWSAQDVNHARWLARDVIKHAQQAVIHPLRPIYDQETNSLKPFCVAALKRVFILSCHNSDFVLNDADLNDIQVKCFNKQLMPYQSKAIRKTVQVRCPFGVNEIGLTWVGFLFLNTYLVEQGRIKTVWTILRKFGYNNDLRLADSMIPYSSFKREADQSVQLTYAAIEFLKEVYEFFDQDEDDNLEPHEMGYIFQTAPESPWKEAPYKDAVEKSKIGGLSFQAFLSLWSLMTLIDPARSLEYLIYIRYPYDPSSAILVTRKRELDRKEQTSRRKVVQCFVFGPKNAGKSALLNRLIGRPYDDANRNGSAEERYAVNMVDNSGEIAYTKRTLVMKEIRYPEDGFLLSSEALASCDVAIFVYDSSDESSWKGAIDLLAEVATFSKDEGFEFPCLMVAAKADLYPFPMEFQESTRVTQEIGIEAPIPVSSKLGDVDYLFLKIIAAAVHPHLCIPKIESKKKRSWELINRSLMAVSIGTAALVIGMASFRLYAGRKHS</sequence>
<evidence type="ECO:0000256" key="2">
    <source>
        <dbReference type="ARBA" id="ARBA00007981"/>
    </source>
</evidence>
<dbReference type="Pfam" id="PF00071">
    <property type="entry name" value="Ras"/>
    <property type="match status" value="1"/>
</dbReference>
<name>A0AAU9S6M7_THLAR</name>
<dbReference type="GO" id="GO:0003924">
    <property type="term" value="F:GTPase activity"/>
    <property type="evidence" value="ECO:0007669"/>
    <property type="project" value="InterPro"/>
</dbReference>
<evidence type="ECO:0000256" key="6">
    <source>
        <dbReference type="ARBA" id="ARBA00022741"/>
    </source>
</evidence>
<dbReference type="GO" id="GO:0005525">
    <property type="term" value="F:GTP binding"/>
    <property type="evidence" value="ECO:0007669"/>
    <property type="project" value="UniProtKB-KW"/>
</dbReference>
<dbReference type="Gene3D" id="3.40.50.300">
    <property type="entry name" value="P-loop containing nucleotide triphosphate hydrolases"/>
    <property type="match status" value="2"/>
</dbReference>
<keyword evidence="9 14" id="KW-0106">Calcium</keyword>
<dbReference type="InterPro" id="IPR018247">
    <property type="entry name" value="EF_Hand_1_Ca_BS"/>
</dbReference>
<evidence type="ECO:0000256" key="13">
    <source>
        <dbReference type="ARBA" id="ARBA00023136"/>
    </source>
</evidence>
<dbReference type="Proteomes" id="UP000836841">
    <property type="component" value="Chromosome 3"/>
</dbReference>
<evidence type="ECO:0000256" key="10">
    <source>
        <dbReference type="ARBA" id="ARBA00022989"/>
    </source>
</evidence>
<dbReference type="PIRSF" id="PIRSF037488">
    <property type="entry name" value="Mt_Rho_GTPase"/>
    <property type="match status" value="1"/>
</dbReference>
<dbReference type="InterPro" id="IPR027417">
    <property type="entry name" value="P-loop_NTPase"/>
</dbReference>
<feature type="domain" description="Miro" evidence="17">
    <location>
        <begin position="16"/>
        <end position="187"/>
    </location>
</feature>
<dbReference type="PRINTS" id="PR00449">
    <property type="entry name" value="RASTRNSFRMNG"/>
</dbReference>
<dbReference type="InterPro" id="IPR011992">
    <property type="entry name" value="EF-hand-dom_pair"/>
</dbReference>
<evidence type="ECO:0000259" key="16">
    <source>
        <dbReference type="PROSITE" id="PS50222"/>
    </source>
</evidence>
<evidence type="ECO:0000256" key="14">
    <source>
        <dbReference type="PIRNR" id="PIRNR037488"/>
    </source>
</evidence>
<feature type="domain" description="EF-hand" evidence="16">
    <location>
        <begin position="324"/>
        <end position="359"/>
    </location>
</feature>
<dbReference type="FunFam" id="3.40.50.300:FF:000553">
    <property type="entry name" value="Mitochondrial Rho GTPase"/>
    <property type="match status" value="1"/>
</dbReference>
<dbReference type="InterPro" id="IPR013567">
    <property type="entry name" value="EF_hand_assoc_2"/>
</dbReference>
<evidence type="ECO:0000256" key="9">
    <source>
        <dbReference type="ARBA" id="ARBA00022837"/>
    </source>
</evidence>
<evidence type="ECO:0000256" key="8">
    <source>
        <dbReference type="ARBA" id="ARBA00022801"/>
    </source>
</evidence>
<dbReference type="PANTHER" id="PTHR46819:SF1">
    <property type="entry name" value="EF-HAND CALCIUM-BINDING DOMAIN-CONTAINING PROTEIN 7"/>
    <property type="match status" value="1"/>
</dbReference>
<evidence type="ECO:0000313" key="19">
    <source>
        <dbReference type="Proteomes" id="UP000836841"/>
    </source>
</evidence>
<dbReference type="InterPro" id="IPR020860">
    <property type="entry name" value="MIRO_dom"/>
</dbReference>
<gene>
    <name evidence="18" type="ORF">TAV2_LOCUS9512</name>
</gene>
<dbReference type="InterPro" id="IPR013566">
    <property type="entry name" value="EF_hand_assoc_1"/>
</dbReference>
<dbReference type="GO" id="GO:0005741">
    <property type="term" value="C:mitochondrial outer membrane"/>
    <property type="evidence" value="ECO:0007669"/>
    <property type="project" value="UniProtKB-SubCell"/>
</dbReference>
<dbReference type="EC" id="3.6.5.-" evidence="14"/>
<comment type="similarity">
    <text evidence="2 14">Belongs to the mitochondrial Rho GTPase family.</text>
</comment>
<dbReference type="InterPro" id="IPR021181">
    <property type="entry name" value="Miro"/>
</dbReference>
<accession>A0AAU9S6M7</accession>
<dbReference type="FunFam" id="1.10.238.10:FF:000011">
    <property type="entry name" value="Mitochondrial Rho GTPase"/>
    <property type="match status" value="1"/>
</dbReference>
<dbReference type="PANTHER" id="PTHR46819">
    <property type="entry name" value="EF-HAND CALCIUM-BINDING DOMAIN-CONTAINING PROTEIN 7"/>
    <property type="match status" value="1"/>
</dbReference>
<evidence type="ECO:0000256" key="1">
    <source>
        <dbReference type="ARBA" id="ARBA00004200"/>
    </source>
</evidence>
<evidence type="ECO:0000256" key="7">
    <source>
        <dbReference type="ARBA" id="ARBA00022787"/>
    </source>
</evidence>
<keyword evidence="4" id="KW-0479">Metal-binding</keyword>
<dbReference type="PROSITE" id="PS50222">
    <property type="entry name" value="EF_HAND_2"/>
    <property type="match status" value="1"/>
</dbReference>
<dbReference type="SUPFAM" id="SSF52540">
    <property type="entry name" value="P-loop containing nucleoside triphosphate hydrolases"/>
    <property type="match status" value="2"/>
</dbReference>
<dbReference type="Pfam" id="PF08355">
    <property type="entry name" value="EF_assoc_1"/>
    <property type="match status" value="1"/>
</dbReference>
<dbReference type="Gene3D" id="1.10.238.10">
    <property type="entry name" value="EF-hand"/>
    <property type="match status" value="2"/>
</dbReference>
<protein>
    <recommendedName>
        <fullName evidence="14">Mitochondrial Rho GTPase</fullName>
        <ecNumber evidence="14">3.6.5.-</ecNumber>
    </recommendedName>
</protein>
<dbReference type="SUPFAM" id="SSF47473">
    <property type="entry name" value="EF-hand"/>
    <property type="match status" value="1"/>
</dbReference>
<keyword evidence="8 14" id="KW-0378">Hydrolase</keyword>
<dbReference type="EMBL" id="OU466859">
    <property type="protein sequence ID" value="CAH2055034.1"/>
    <property type="molecule type" value="Genomic_DNA"/>
</dbReference>
<dbReference type="GO" id="GO:0005509">
    <property type="term" value="F:calcium ion binding"/>
    <property type="evidence" value="ECO:0007669"/>
    <property type="project" value="InterPro"/>
</dbReference>
<dbReference type="AlphaFoldDB" id="A0AAU9S6M7"/>
<evidence type="ECO:0000256" key="5">
    <source>
        <dbReference type="ARBA" id="ARBA00022737"/>
    </source>
</evidence>
<feature type="domain" description="Miro" evidence="17">
    <location>
        <begin position="432"/>
        <end position="604"/>
    </location>
</feature>
<dbReference type="InterPro" id="IPR052266">
    <property type="entry name" value="Miro-EF-hand_domain"/>
</dbReference>
<keyword evidence="10 15" id="KW-1133">Transmembrane helix</keyword>
<evidence type="ECO:0000256" key="15">
    <source>
        <dbReference type="SAM" id="Phobius"/>
    </source>
</evidence>
<dbReference type="PROSITE" id="PS00018">
    <property type="entry name" value="EF_HAND_1"/>
    <property type="match status" value="1"/>
</dbReference>
<keyword evidence="19" id="KW-1185">Reference proteome</keyword>
<keyword evidence="11 14" id="KW-0496">Mitochondrion</keyword>
<dbReference type="InterPro" id="IPR002048">
    <property type="entry name" value="EF_hand_dom"/>
</dbReference>
<organism evidence="18 19">
    <name type="scientific">Thlaspi arvense</name>
    <name type="common">Field penny-cress</name>
    <dbReference type="NCBI Taxonomy" id="13288"/>
    <lineage>
        <taxon>Eukaryota</taxon>
        <taxon>Viridiplantae</taxon>
        <taxon>Streptophyta</taxon>
        <taxon>Embryophyta</taxon>
        <taxon>Tracheophyta</taxon>
        <taxon>Spermatophyta</taxon>
        <taxon>Magnoliopsida</taxon>
        <taxon>eudicotyledons</taxon>
        <taxon>Gunneridae</taxon>
        <taxon>Pentapetalae</taxon>
        <taxon>rosids</taxon>
        <taxon>malvids</taxon>
        <taxon>Brassicales</taxon>
        <taxon>Brassicaceae</taxon>
        <taxon>Thlaspideae</taxon>
        <taxon>Thlaspi</taxon>
    </lineage>
</organism>
<evidence type="ECO:0000256" key="4">
    <source>
        <dbReference type="ARBA" id="ARBA00022723"/>
    </source>
</evidence>
<keyword evidence="7 14" id="KW-1000">Mitochondrion outer membrane</keyword>
<evidence type="ECO:0000256" key="11">
    <source>
        <dbReference type="ARBA" id="ARBA00023128"/>
    </source>
</evidence>
<keyword evidence="12 14" id="KW-0342">GTP-binding</keyword>
<comment type="subcellular location">
    <subcellularLocation>
        <location evidence="1 14">Mitochondrion outer membrane</location>
        <topology evidence="1 14">Single-pass type IV membrane protein</topology>
    </subcellularLocation>
</comment>
<evidence type="ECO:0000313" key="18">
    <source>
        <dbReference type="EMBL" id="CAH2055034.1"/>
    </source>
</evidence>
<keyword evidence="3 15" id="KW-0812">Transmembrane</keyword>
<evidence type="ECO:0000259" key="17">
    <source>
        <dbReference type="PROSITE" id="PS51423"/>
    </source>
</evidence>
<keyword evidence="13 14" id="KW-0472">Membrane</keyword>
<dbReference type="Pfam" id="PF08356">
    <property type="entry name" value="EF_assoc_2"/>
    <property type="match status" value="1"/>
</dbReference>
<feature type="transmembrane region" description="Helical" evidence="15">
    <location>
        <begin position="627"/>
        <end position="648"/>
    </location>
</feature>
<evidence type="ECO:0000256" key="12">
    <source>
        <dbReference type="ARBA" id="ARBA00023134"/>
    </source>
</evidence>
<keyword evidence="5" id="KW-0677">Repeat</keyword>
<dbReference type="PROSITE" id="PS51423">
    <property type="entry name" value="MIRO"/>
    <property type="match status" value="2"/>
</dbReference>